<organism evidence="2 3">
    <name type="scientific">Proteobacteria bacterium 228</name>
    <dbReference type="NCBI Taxonomy" id="2083153"/>
    <lineage>
        <taxon>Bacteria</taxon>
        <taxon>Pseudomonadati</taxon>
        <taxon>Pseudomonadota</taxon>
    </lineage>
</organism>
<dbReference type="OrthoDB" id="5489595at2"/>
<evidence type="ECO:0000313" key="2">
    <source>
        <dbReference type="EMBL" id="PPC74288.1"/>
    </source>
</evidence>
<dbReference type="Proteomes" id="UP000238196">
    <property type="component" value="Unassembled WGS sequence"/>
</dbReference>
<dbReference type="AlphaFoldDB" id="A0A2S5KHM2"/>
<dbReference type="Pfam" id="PF17914">
    <property type="entry name" value="HopA1"/>
    <property type="match status" value="1"/>
</dbReference>
<feature type="region of interest" description="Disordered" evidence="1">
    <location>
        <begin position="100"/>
        <end position="132"/>
    </location>
</feature>
<evidence type="ECO:0000313" key="3">
    <source>
        <dbReference type="Proteomes" id="UP000238196"/>
    </source>
</evidence>
<accession>A0A2S5KHM2</accession>
<dbReference type="InterPro" id="IPR040871">
    <property type="entry name" value="HopA1"/>
</dbReference>
<gene>
    <name evidence="2" type="ORF">C4K68_26450</name>
</gene>
<dbReference type="EMBL" id="PRLP01000150">
    <property type="protein sequence ID" value="PPC74288.1"/>
    <property type="molecule type" value="Genomic_DNA"/>
</dbReference>
<proteinExistence type="predicted"/>
<comment type="caution">
    <text evidence="2">The sequence shown here is derived from an EMBL/GenBank/DDBJ whole genome shotgun (WGS) entry which is preliminary data.</text>
</comment>
<sequence>MPRIPPQTPSFASVDELKHANIRPFELAVRGKIKVDGNEYQVRLLPSGEYQVNRQDSGKLGFFKATKELFSHRLSEGSLGSRSSAIADVLNGKRTPAEHAGLGIPGWATPQRRPAAAEASTSAPPPYATPPRGGLAQKLAGGWHTAKPAETPASYASSSLQTLTKQMAKEMKKHSVLDHNDIYRRISDNIPKGLQPLDKPQQQAMIRTIANASAHYDGRLQIKSQYTDAGFEYIPYKQTARELPHIAAGSHIRLERTSEKPSTRLDGSALARITINVKPEFAAQLGKAMAHLIAHTPYTGGKLIAPSDQGSRTESAIIYLPPDIENAEAITQKLQTLLPPEAFIEHHTIGMHPMSQGFNYSESSASDDTSHGMARAKIMHEAIKDKGPGTLEQKLLDACERHGYSRENPAFLATSKLPA</sequence>
<reference evidence="2 3" key="1">
    <citation type="submission" date="2018-02" db="EMBL/GenBank/DDBJ databases">
        <title>novel marine gammaproteobacteria from coastal saline agro ecosystem.</title>
        <authorList>
            <person name="Krishnan R."/>
            <person name="Ramesh Kumar N."/>
        </authorList>
    </citation>
    <scope>NUCLEOTIDE SEQUENCE [LARGE SCALE GENOMIC DNA]</scope>
    <source>
        <strain evidence="2 3">228</strain>
    </source>
</reference>
<name>A0A2S5KHM2_9PROT</name>
<protein>
    <submittedName>
        <fullName evidence="2">Uncharacterized protein</fullName>
    </submittedName>
</protein>
<evidence type="ECO:0000256" key="1">
    <source>
        <dbReference type="SAM" id="MobiDB-lite"/>
    </source>
</evidence>